<dbReference type="PANTHER" id="PTHR43677">
    <property type="entry name" value="SHORT-CHAIN DEHYDROGENASE/REDUCTASE"/>
    <property type="match status" value="1"/>
</dbReference>
<dbReference type="PANTHER" id="PTHR43677:SF1">
    <property type="entry name" value="ACRYLYL-COA REDUCTASE ACUI-RELATED"/>
    <property type="match status" value="1"/>
</dbReference>
<dbReference type="Proteomes" id="UP000254771">
    <property type="component" value="Unassembled WGS sequence"/>
</dbReference>
<dbReference type="InterPro" id="IPR011032">
    <property type="entry name" value="GroES-like_sf"/>
</dbReference>
<organism evidence="2 3">
    <name type="scientific">endosymbiont of Escarpia spicata</name>
    <dbReference type="NCBI Taxonomy" id="2200908"/>
    <lineage>
        <taxon>Bacteria</taxon>
        <taxon>Pseudomonadati</taxon>
        <taxon>Pseudomonadota</taxon>
        <taxon>Gammaproteobacteria</taxon>
        <taxon>sulfur-oxidizing symbionts</taxon>
    </lineage>
</organism>
<dbReference type="Gene3D" id="3.90.180.10">
    <property type="entry name" value="Medium-chain alcohol dehydrogenases, catalytic domain"/>
    <property type="match status" value="1"/>
</dbReference>
<accession>A0A370DJM2</accession>
<sequence>MSYTAFRIHRSETGEHSAAMEQRELTNPAEGEILIRTRFSSVNYKDALAGTGSGKILRDFPLTGGIDSCGDVVQSRDDRFKEGDQVIVTGYGLSFSHDGGYAEYLRVPADWAVPLPDNLGPYQAMALGTAGFTAALALHRMESNGQQPEMGPILVTGATGGVGSLAVNLFHGAGYEVTAVTGKDDQHDYLKLIGATQVLSREALPLGRHPLEKGLWGGALDNVGGETLAGLTLTVKPWGSIAAIGLAAGIELNTTVIPFILRGISLLGINSADCPHALRRKIWQRLATDLHPKHLDDIVDRVIHLEQLPEVFEEMLKGDVRGRILVQTMVD</sequence>
<dbReference type="Gene3D" id="3.40.50.720">
    <property type="entry name" value="NAD(P)-binding Rossmann-like Domain"/>
    <property type="match status" value="1"/>
</dbReference>
<evidence type="ECO:0000313" key="2">
    <source>
        <dbReference type="EMBL" id="RDH85081.1"/>
    </source>
</evidence>
<keyword evidence="3" id="KW-1185">Reference proteome</keyword>
<dbReference type="InterPro" id="IPR051397">
    <property type="entry name" value="Zn-ADH-like_protein"/>
</dbReference>
<dbReference type="Pfam" id="PF08240">
    <property type="entry name" value="ADH_N"/>
    <property type="match status" value="1"/>
</dbReference>
<dbReference type="SUPFAM" id="SSF51735">
    <property type="entry name" value="NAD(P)-binding Rossmann-fold domains"/>
    <property type="match status" value="1"/>
</dbReference>
<dbReference type="GO" id="GO:0043957">
    <property type="term" value="F:acryloyl-CoA reductase (NADPH) activity"/>
    <property type="evidence" value="ECO:0007669"/>
    <property type="project" value="TreeGrafter"/>
</dbReference>
<dbReference type="AlphaFoldDB" id="A0A370DJM2"/>
<comment type="caution">
    <text evidence="2">The sequence shown here is derived from an EMBL/GenBank/DDBJ whole genome shotgun (WGS) entry which is preliminary data.</text>
</comment>
<dbReference type="InterPro" id="IPR036291">
    <property type="entry name" value="NAD(P)-bd_dom_sf"/>
</dbReference>
<evidence type="ECO:0000259" key="1">
    <source>
        <dbReference type="SMART" id="SM00829"/>
    </source>
</evidence>
<gene>
    <name evidence="2" type="ORF">DIZ78_11720</name>
</gene>
<dbReference type="EMBL" id="QFXE01000014">
    <property type="protein sequence ID" value="RDH85081.1"/>
    <property type="molecule type" value="Genomic_DNA"/>
</dbReference>
<evidence type="ECO:0000313" key="3">
    <source>
        <dbReference type="Proteomes" id="UP000254771"/>
    </source>
</evidence>
<feature type="domain" description="Enoyl reductase (ER)" evidence="1">
    <location>
        <begin position="14"/>
        <end position="326"/>
    </location>
</feature>
<dbReference type="InterPro" id="IPR013154">
    <property type="entry name" value="ADH-like_N"/>
</dbReference>
<dbReference type="SUPFAM" id="SSF50129">
    <property type="entry name" value="GroES-like"/>
    <property type="match status" value="1"/>
</dbReference>
<proteinExistence type="predicted"/>
<reference evidence="2 3" key="1">
    <citation type="journal article" date="2018" name="ISME J.">
        <title>Endosymbiont genomes yield clues of tubeworm success.</title>
        <authorList>
            <person name="Li Y."/>
            <person name="Liles M.R."/>
            <person name="Halanych K.M."/>
        </authorList>
    </citation>
    <scope>NUCLEOTIDE SEQUENCE [LARGE SCALE GENOMIC DNA]</scope>
    <source>
        <strain evidence="2">A1462</strain>
    </source>
</reference>
<dbReference type="SMART" id="SM00829">
    <property type="entry name" value="PKS_ER"/>
    <property type="match status" value="1"/>
</dbReference>
<dbReference type="InterPro" id="IPR014188">
    <property type="entry name" value="Acrylyl-CoA_reductase_AcuI"/>
</dbReference>
<dbReference type="CDD" id="cd05280">
    <property type="entry name" value="MDR_yhdh_yhfp"/>
    <property type="match status" value="1"/>
</dbReference>
<name>A0A370DJM2_9GAMM</name>
<dbReference type="Pfam" id="PF00107">
    <property type="entry name" value="ADH_zinc_N"/>
    <property type="match status" value="1"/>
</dbReference>
<protein>
    <submittedName>
        <fullName evidence="2">Oxidoreductase</fullName>
    </submittedName>
</protein>
<dbReference type="NCBIfam" id="TIGR02823">
    <property type="entry name" value="oxido_YhdH"/>
    <property type="match status" value="1"/>
</dbReference>
<dbReference type="InterPro" id="IPR013149">
    <property type="entry name" value="ADH-like_C"/>
</dbReference>
<dbReference type="InterPro" id="IPR020843">
    <property type="entry name" value="ER"/>
</dbReference>